<evidence type="ECO:0000313" key="3">
    <source>
        <dbReference type="Proteomes" id="UP000481861"/>
    </source>
</evidence>
<feature type="compositionally biased region" description="Basic and acidic residues" evidence="1">
    <location>
        <begin position="355"/>
        <end position="365"/>
    </location>
</feature>
<protein>
    <submittedName>
        <fullName evidence="2">Uncharacterized protein</fullName>
    </submittedName>
</protein>
<feature type="region of interest" description="Disordered" evidence="1">
    <location>
        <begin position="1"/>
        <end position="31"/>
    </location>
</feature>
<comment type="caution">
    <text evidence="2">The sequence shown here is derived from an EMBL/GenBank/DDBJ whole genome shotgun (WGS) entry which is preliminary data.</text>
</comment>
<reference evidence="2 3" key="1">
    <citation type="submission" date="2020-01" db="EMBL/GenBank/DDBJ databases">
        <authorList>
            <consortium name="DOE Joint Genome Institute"/>
            <person name="Haridas S."/>
            <person name="Albert R."/>
            <person name="Binder M."/>
            <person name="Bloem J."/>
            <person name="Labutti K."/>
            <person name="Salamov A."/>
            <person name="Andreopoulos B."/>
            <person name="Baker S.E."/>
            <person name="Barry K."/>
            <person name="Bills G."/>
            <person name="Bluhm B.H."/>
            <person name="Cannon C."/>
            <person name="Castanera R."/>
            <person name="Culley D.E."/>
            <person name="Daum C."/>
            <person name="Ezra D."/>
            <person name="Gonzalez J.B."/>
            <person name="Henrissat B."/>
            <person name="Kuo A."/>
            <person name="Liang C."/>
            <person name="Lipzen A."/>
            <person name="Lutzoni F."/>
            <person name="Magnuson J."/>
            <person name="Mondo S."/>
            <person name="Nolan M."/>
            <person name="Ohm R."/>
            <person name="Pangilinan J."/>
            <person name="Park H.-J.H."/>
            <person name="Ramirez L."/>
            <person name="Alfaro M."/>
            <person name="Sun H."/>
            <person name="Tritt A."/>
            <person name="Yoshinaga Y."/>
            <person name="Zwiers L.-H.L."/>
            <person name="Turgeon B.G."/>
            <person name="Goodwin S.B."/>
            <person name="Spatafora J.W."/>
            <person name="Crous P.W."/>
            <person name="Grigoriev I.V."/>
        </authorList>
    </citation>
    <scope>NUCLEOTIDE SEQUENCE [LARGE SCALE GENOMIC DNA]</scope>
    <source>
        <strain evidence="2 3">CBS 611.86</strain>
    </source>
</reference>
<organism evidence="2 3">
    <name type="scientific">Massariosphaeria phaeospora</name>
    <dbReference type="NCBI Taxonomy" id="100035"/>
    <lineage>
        <taxon>Eukaryota</taxon>
        <taxon>Fungi</taxon>
        <taxon>Dikarya</taxon>
        <taxon>Ascomycota</taxon>
        <taxon>Pezizomycotina</taxon>
        <taxon>Dothideomycetes</taxon>
        <taxon>Pleosporomycetidae</taxon>
        <taxon>Pleosporales</taxon>
        <taxon>Pleosporales incertae sedis</taxon>
        <taxon>Massariosphaeria</taxon>
    </lineage>
</organism>
<sequence length="421" mass="45153">MDTRRPSRELQLRLSRRRGSTGVERGRRPRGRAESVLLCRSRATLCQEPGPGPTATRGWVGAAVARFALSGSSFFPESRALPVPGFAFAFAADDRPAQAPPLPAAPRGRALALCRQHTHKADTILHQLTLARAPDCALSTVLHAPVAAPYCALTQSATASCQLQGGRVGPLAAIDRGSSRTDIIVAVAVGCCCPACTLPFTLQRADRLHHPAAQCADRLHGDLHALDTAETPALSLRDSPHSSGWLAAGRPPPPRACPALLAKKLIKDALRRAHAARISLRFGRSASGPRLGRQNNHAVRKYRFCVPQPPCFESPQRHETSEASSRKRFRGSIATRRQTRLPHERPVLGLSSSSRPHDSHSETIHSRSGHRTGPAFPSHTAPGIGLAPSTSPVVSTSAQCYPAAKRAYFSGAGDLHARQER</sequence>
<name>A0A7C8IFT4_9PLEO</name>
<feature type="compositionally biased region" description="Basic and acidic residues" evidence="1">
    <location>
        <begin position="315"/>
        <end position="325"/>
    </location>
</feature>
<evidence type="ECO:0000256" key="1">
    <source>
        <dbReference type="SAM" id="MobiDB-lite"/>
    </source>
</evidence>
<dbReference type="AlphaFoldDB" id="A0A7C8IFT4"/>
<evidence type="ECO:0000313" key="2">
    <source>
        <dbReference type="EMBL" id="KAF2878328.1"/>
    </source>
</evidence>
<dbReference type="EMBL" id="JAADJZ010000001">
    <property type="protein sequence ID" value="KAF2878328.1"/>
    <property type="molecule type" value="Genomic_DNA"/>
</dbReference>
<feature type="region of interest" description="Disordered" evidence="1">
    <location>
        <begin position="310"/>
        <end position="396"/>
    </location>
</feature>
<gene>
    <name evidence="2" type="ORF">BDV95DRAFT_589276</name>
</gene>
<accession>A0A7C8IFT4</accession>
<dbReference type="Proteomes" id="UP000481861">
    <property type="component" value="Unassembled WGS sequence"/>
</dbReference>
<proteinExistence type="predicted"/>
<keyword evidence="3" id="KW-1185">Reference proteome</keyword>
<feature type="compositionally biased region" description="Basic and acidic residues" evidence="1">
    <location>
        <begin position="1"/>
        <end position="11"/>
    </location>
</feature>